<keyword evidence="7" id="KW-1185">Reference proteome</keyword>
<dbReference type="CDD" id="cd12148">
    <property type="entry name" value="fungal_TF_MHR"/>
    <property type="match status" value="1"/>
</dbReference>
<keyword evidence="1" id="KW-0805">Transcription regulation</keyword>
<feature type="region of interest" description="Disordered" evidence="4">
    <location>
        <begin position="52"/>
        <end position="71"/>
    </location>
</feature>
<dbReference type="AlphaFoldDB" id="A0A319DK88"/>
<dbReference type="InterPro" id="IPR051127">
    <property type="entry name" value="Fungal_SecMet_Regulators"/>
</dbReference>
<evidence type="ECO:0000256" key="1">
    <source>
        <dbReference type="ARBA" id="ARBA00023015"/>
    </source>
</evidence>
<dbReference type="PANTHER" id="PTHR47424">
    <property type="entry name" value="REGULATORY PROTEIN GAL4"/>
    <property type="match status" value="1"/>
</dbReference>
<evidence type="ECO:0000313" key="6">
    <source>
        <dbReference type="EMBL" id="PYH97946.1"/>
    </source>
</evidence>
<dbReference type="GO" id="GO:0000978">
    <property type="term" value="F:RNA polymerase II cis-regulatory region sequence-specific DNA binding"/>
    <property type="evidence" value="ECO:0007669"/>
    <property type="project" value="TreeGrafter"/>
</dbReference>
<dbReference type="Pfam" id="PF04082">
    <property type="entry name" value="Fungal_trans"/>
    <property type="match status" value="1"/>
</dbReference>
<evidence type="ECO:0000313" key="7">
    <source>
        <dbReference type="Proteomes" id="UP000247810"/>
    </source>
</evidence>
<dbReference type="GO" id="GO:0008270">
    <property type="term" value="F:zinc ion binding"/>
    <property type="evidence" value="ECO:0007669"/>
    <property type="project" value="InterPro"/>
</dbReference>
<feature type="domain" description="Xylanolytic transcriptional activator regulatory" evidence="5">
    <location>
        <begin position="261"/>
        <end position="336"/>
    </location>
</feature>
<dbReference type="OrthoDB" id="2283488at2759"/>
<reference evidence="6 7" key="1">
    <citation type="submission" date="2018-02" db="EMBL/GenBank/DDBJ databases">
        <title>The genomes of Aspergillus section Nigri reveals drivers in fungal speciation.</title>
        <authorList>
            <consortium name="DOE Joint Genome Institute"/>
            <person name="Vesth T.C."/>
            <person name="Nybo J."/>
            <person name="Theobald S."/>
            <person name="Brandl J."/>
            <person name="Frisvad J.C."/>
            <person name="Nielsen K.F."/>
            <person name="Lyhne E.K."/>
            <person name="Kogle M.E."/>
            <person name="Kuo A."/>
            <person name="Riley R."/>
            <person name="Clum A."/>
            <person name="Nolan M."/>
            <person name="Lipzen A."/>
            <person name="Salamov A."/>
            <person name="Henrissat B."/>
            <person name="Wiebenga A."/>
            <person name="De vries R.P."/>
            <person name="Grigoriev I.V."/>
            <person name="Mortensen U.H."/>
            <person name="Andersen M.R."/>
            <person name="Baker S.E."/>
        </authorList>
    </citation>
    <scope>NUCLEOTIDE SEQUENCE [LARGE SCALE GENOMIC DNA]</scope>
    <source>
        <strain evidence="6 7">CBS 707.79</strain>
    </source>
</reference>
<feature type="compositionally biased region" description="Polar residues" evidence="4">
    <location>
        <begin position="563"/>
        <end position="573"/>
    </location>
</feature>
<dbReference type="SMART" id="SM00906">
    <property type="entry name" value="Fungal_trans"/>
    <property type="match status" value="1"/>
</dbReference>
<dbReference type="PANTHER" id="PTHR47424:SF12">
    <property type="entry name" value="TRANSCRIPTION FACTOR ASQA"/>
    <property type="match status" value="1"/>
</dbReference>
<dbReference type="GO" id="GO:0005634">
    <property type="term" value="C:nucleus"/>
    <property type="evidence" value="ECO:0007669"/>
    <property type="project" value="TreeGrafter"/>
</dbReference>
<evidence type="ECO:0000259" key="5">
    <source>
        <dbReference type="SMART" id="SM00906"/>
    </source>
</evidence>
<organism evidence="6 7">
    <name type="scientific">Aspergillus ellipticus CBS 707.79</name>
    <dbReference type="NCBI Taxonomy" id="1448320"/>
    <lineage>
        <taxon>Eukaryota</taxon>
        <taxon>Fungi</taxon>
        <taxon>Dikarya</taxon>
        <taxon>Ascomycota</taxon>
        <taxon>Pezizomycotina</taxon>
        <taxon>Eurotiomycetes</taxon>
        <taxon>Eurotiomycetidae</taxon>
        <taxon>Eurotiales</taxon>
        <taxon>Aspergillaceae</taxon>
        <taxon>Aspergillus</taxon>
        <taxon>Aspergillus subgen. Circumdati</taxon>
    </lineage>
</organism>
<dbReference type="GO" id="GO:0000435">
    <property type="term" value="P:positive regulation of transcription from RNA polymerase II promoter by galactose"/>
    <property type="evidence" value="ECO:0007669"/>
    <property type="project" value="TreeGrafter"/>
</dbReference>
<dbReference type="GO" id="GO:0000981">
    <property type="term" value="F:DNA-binding transcription factor activity, RNA polymerase II-specific"/>
    <property type="evidence" value="ECO:0007669"/>
    <property type="project" value="TreeGrafter"/>
</dbReference>
<name>A0A319DK88_9EURO</name>
<keyword evidence="3" id="KW-0539">Nucleus</keyword>
<gene>
    <name evidence="6" type="ORF">BO71DRAFT_480832</name>
</gene>
<protein>
    <recommendedName>
        <fullName evidence="5">Xylanolytic transcriptional activator regulatory domain-containing protein</fullName>
    </recommendedName>
</protein>
<dbReference type="GO" id="GO:0006351">
    <property type="term" value="P:DNA-templated transcription"/>
    <property type="evidence" value="ECO:0007669"/>
    <property type="project" value="InterPro"/>
</dbReference>
<feature type="region of interest" description="Disordered" evidence="4">
    <location>
        <begin position="96"/>
        <end position="131"/>
    </location>
</feature>
<evidence type="ECO:0000256" key="3">
    <source>
        <dbReference type="ARBA" id="ARBA00023242"/>
    </source>
</evidence>
<keyword evidence="2" id="KW-0804">Transcription</keyword>
<evidence type="ECO:0000256" key="2">
    <source>
        <dbReference type="ARBA" id="ARBA00023163"/>
    </source>
</evidence>
<dbReference type="InterPro" id="IPR007219">
    <property type="entry name" value="XnlR_reg_dom"/>
</dbReference>
<feature type="region of interest" description="Disordered" evidence="4">
    <location>
        <begin position="562"/>
        <end position="588"/>
    </location>
</feature>
<sequence>MFYNFAPPRSLAKRRRVTRACDYCRERQTDPRRHAFEDREGSAVAVCGTTAEASSLGPNDEQPAAEQSPSTLDRLDSTLGFISRINTFCSGISQLLSHPSSTDDPPPAYTSPFGPGVLDETTSTQSTSTECDLTPAQVETLLQVFWTRLHPHVPIIRHEDLEVPSVQDDGKPSHSPLRDALTAYAMQYVFYSGLYSRILGLQLRQFATGNRFSERIGMPYFQRCLATATQYSTFAQPSIHILQCYCIMVLYLLDAGQHQAAYNLIGAAVRIAQSLNLDQDHDQPAGVAPCQETKSQAHLWRTLVHLDFRCSRHLGKPTSTPLPISRSLLPCTISSDNLDHPPYHAQSIRLTYAALAVIESMSQEQHPGDLESQAQLLSRNLTPLAQWRDALQQDKWFKTDLSNNEYMTQPPIQVQTTTLLELQYHDIIISLHRVFITFPHLPLVPRDSQYAGAHAATALNHALATIHTIHRRMSQHDIFYGSCELYQYQWNAFLTLIGFILAFPFCHRCPTAREYVDVALETFEFAGPHNEGAARAACLTQHLRAKVDKLTMVLGTDLRRGSATIQPSSSSANAEPGKGELPPELEKNPDPLWSWVDLIDPNVWPNYCDEVNEAFTGVPEMSLFQDFP</sequence>
<dbReference type="Proteomes" id="UP000247810">
    <property type="component" value="Unassembled WGS sequence"/>
</dbReference>
<dbReference type="VEuPathDB" id="FungiDB:BO71DRAFT_480832"/>
<dbReference type="EMBL" id="KZ825817">
    <property type="protein sequence ID" value="PYH97946.1"/>
    <property type="molecule type" value="Genomic_DNA"/>
</dbReference>
<accession>A0A319DK88</accession>
<dbReference type="STRING" id="1448320.A0A319DK88"/>
<proteinExistence type="predicted"/>
<evidence type="ECO:0000256" key="4">
    <source>
        <dbReference type="SAM" id="MobiDB-lite"/>
    </source>
</evidence>